<feature type="compositionally biased region" description="Low complexity" evidence="1">
    <location>
        <begin position="84"/>
        <end position="95"/>
    </location>
</feature>
<name>A0A6J0EA86_PERMB</name>
<protein>
    <submittedName>
        <fullName evidence="2">RIKEN cDNA 1700056E22 gene</fullName>
    </submittedName>
</protein>
<evidence type="ECO:0000256" key="1">
    <source>
        <dbReference type="SAM" id="MobiDB-lite"/>
    </source>
</evidence>
<reference evidence="2" key="2">
    <citation type="submission" date="2025-08" db="UniProtKB">
        <authorList>
            <consortium name="Ensembl"/>
        </authorList>
    </citation>
    <scope>IDENTIFICATION</scope>
</reference>
<dbReference type="Proteomes" id="UP000694547">
    <property type="component" value="Chromosome 11"/>
</dbReference>
<evidence type="ECO:0000313" key="2">
    <source>
        <dbReference type="Ensembl" id="ENSPEMP00000035284.1"/>
    </source>
</evidence>
<gene>
    <name evidence="2" type="primary">LOC102907060</name>
</gene>
<dbReference type="Ensembl" id="ENSPEMT00000034104.1">
    <property type="protein sequence ID" value="ENSPEMP00000035284.1"/>
    <property type="gene ID" value="ENSPEMG00000027598.1"/>
</dbReference>
<evidence type="ECO:0000313" key="3">
    <source>
        <dbReference type="Proteomes" id="UP000694547"/>
    </source>
</evidence>
<feature type="compositionally biased region" description="Pro residues" evidence="1">
    <location>
        <begin position="96"/>
        <end position="112"/>
    </location>
</feature>
<feature type="region of interest" description="Disordered" evidence="1">
    <location>
        <begin position="33"/>
        <end position="56"/>
    </location>
</feature>
<feature type="region of interest" description="Disordered" evidence="1">
    <location>
        <begin position="82"/>
        <end position="217"/>
    </location>
</feature>
<keyword evidence="3" id="KW-1185">Reference proteome</keyword>
<dbReference type="GeneTree" id="ENSGT00520000058292"/>
<dbReference type="RefSeq" id="XP_015862552.1">
    <property type="nucleotide sequence ID" value="XM_016007066.3"/>
</dbReference>
<sequence length="234" mass="25215">MSLPLRLPYCSPARRLRAVLLFPYFRAPITPPPSPACAQEPDSEPEGGTQESYAEEEAWLYSGSHWGRVLRGSVGAIPQGWAWPGAPGIQQAPQPRHLPPPPPSAAPAPSPDTSPIAVSWRSQSIRPTVLGRRPSLTQGTRRAKERQPGTASAGGKEPEPRVNSQNEGRLRNVGEPTPALPVPRTLAFRGVAGRSLCSGKRSGKLSKPASTSPEKYQGSCRRVTLEFKGVEKPR</sequence>
<proteinExistence type="predicted"/>
<dbReference type="OrthoDB" id="9618303at2759"/>
<reference evidence="2 3" key="1">
    <citation type="submission" date="2018-10" db="EMBL/GenBank/DDBJ databases">
        <title>Improved assembly of the deer mouse Peromyscus maniculatus genome.</title>
        <authorList>
            <person name="Lassance J.-M."/>
            <person name="Hoekstra H.E."/>
        </authorList>
    </citation>
    <scope>NUCLEOTIDE SEQUENCE [LARGE SCALE GENOMIC DNA]</scope>
</reference>
<accession>A0A6J0EA86</accession>
<dbReference type="AlphaFoldDB" id="A0A6J0EA86"/>
<organism evidence="2 3">
    <name type="scientific">Peromyscus maniculatus bairdii</name>
    <name type="common">Prairie deer mouse</name>
    <dbReference type="NCBI Taxonomy" id="230844"/>
    <lineage>
        <taxon>Eukaryota</taxon>
        <taxon>Metazoa</taxon>
        <taxon>Chordata</taxon>
        <taxon>Craniata</taxon>
        <taxon>Vertebrata</taxon>
        <taxon>Euteleostomi</taxon>
        <taxon>Mammalia</taxon>
        <taxon>Eutheria</taxon>
        <taxon>Euarchontoglires</taxon>
        <taxon>Glires</taxon>
        <taxon>Rodentia</taxon>
        <taxon>Myomorpha</taxon>
        <taxon>Muroidea</taxon>
        <taxon>Cricetidae</taxon>
        <taxon>Neotominae</taxon>
        <taxon>Peromyscus</taxon>
    </lineage>
</organism>
<dbReference type="GeneID" id="102907060"/>
<reference evidence="2" key="3">
    <citation type="submission" date="2025-09" db="UniProtKB">
        <authorList>
            <consortium name="Ensembl"/>
        </authorList>
    </citation>
    <scope>IDENTIFICATION</scope>
</reference>